<name>A0AAV1SST2_9ROSI</name>
<evidence type="ECO:0000313" key="1">
    <source>
        <dbReference type="EMBL" id="CAK7356837.1"/>
    </source>
</evidence>
<dbReference type="Proteomes" id="UP001314170">
    <property type="component" value="Unassembled WGS sequence"/>
</dbReference>
<proteinExistence type="predicted"/>
<evidence type="ECO:0000313" key="2">
    <source>
        <dbReference type="Proteomes" id="UP001314170"/>
    </source>
</evidence>
<keyword evidence="2" id="KW-1185">Reference proteome</keyword>
<organism evidence="1 2">
    <name type="scientific">Dovyalis caffra</name>
    <dbReference type="NCBI Taxonomy" id="77055"/>
    <lineage>
        <taxon>Eukaryota</taxon>
        <taxon>Viridiplantae</taxon>
        <taxon>Streptophyta</taxon>
        <taxon>Embryophyta</taxon>
        <taxon>Tracheophyta</taxon>
        <taxon>Spermatophyta</taxon>
        <taxon>Magnoliopsida</taxon>
        <taxon>eudicotyledons</taxon>
        <taxon>Gunneridae</taxon>
        <taxon>Pentapetalae</taxon>
        <taxon>rosids</taxon>
        <taxon>fabids</taxon>
        <taxon>Malpighiales</taxon>
        <taxon>Salicaceae</taxon>
        <taxon>Flacourtieae</taxon>
        <taxon>Dovyalis</taxon>
    </lineage>
</organism>
<sequence>MATMRTGHVTGAITTIIVSRSIVEAAAKEMPKGRSKSNVLVSEETCERKIKSMGALNNELLTPEKKAFEAFNPRSAANKDLRYTNGVLDIEIPA</sequence>
<dbReference type="AlphaFoldDB" id="A0AAV1SST2"/>
<dbReference type="EMBL" id="CAWUPB010001197">
    <property type="protein sequence ID" value="CAK7356837.1"/>
    <property type="molecule type" value="Genomic_DNA"/>
</dbReference>
<reference evidence="1 2" key="1">
    <citation type="submission" date="2024-01" db="EMBL/GenBank/DDBJ databases">
        <authorList>
            <person name="Waweru B."/>
        </authorList>
    </citation>
    <scope>NUCLEOTIDE SEQUENCE [LARGE SCALE GENOMIC DNA]</scope>
</reference>
<accession>A0AAV1SST2</accession>
<gene>
    <name evidence="1" type="ORF">DCAF_LOCUS27118</name>
</gene>
<comment type="caution">
    <text evidence="1">The sequence shown here is derived from an EMBL/GenBank/DDBJ whole genome shotgun (WGS) entry which is preliminary data.</text>
</comment>
<protein>
    <submittedName>
        <fullName evidence="1">Uncharacterized protein</fullName>
    </submittedName>
</protein>